<dbReference type="EMBL" id="QFPN01000003">
    <property type="protein sequence ID" value="PZQ17150.1"/>
    <property type="molecule type" value="Genomic_DNA"/>
</dbReference>
<gene>
    <name evidence="4" type="ORF">DI565_07200</name>
</gene>
<dbReference type="NCBIfam" id="NF005559">
    <property type="entry name" value="PRK07231.1"/>
    <property type="match status" value="1"/>
</dbReference>
<dbReference type="InterPro" id="IPR002347">
    <property type="entry name" value="SDR_fam"/>
</dbReference>
<dbReference type="PROSITE" id="PS00061">
    <property type="entry name" value="ADH_SHORT"/>
    <property type="match status" value="1"/>
</dbReference>
<dbReference type="PANTHER" id="PTHR43639">
    <property type="entry name" value="OXIDOREDUCTASE, SHORT-CHAIN DEHYDROGENASE/REDUCTASE FAMILY (AFU_ORTHOLOGUE AFUA_5G02870)"/>
    <property type="match status" value="1"/>
</dbReference>
<dbReference type="InterPro" id="IPR057326">
    <property type="entry name" value="KR_dom"/>
</dbReference>
<comment type="caution">
    <text evidence="4">The sequence shown here is derived from an EMBL/GenBank/DDBJ whole genome shotgun (WGS) entry which is preliminary data.</text>
</comment>
<dbReference type="SUPFAM" id="SSF51735">
    <property type="entry name" value="NAD(P)-binding Rossmann-fold domains"/>
    <property type="match status" value="1"/>
</dbReference>
<dbReference type="Gene3D" id="3.40.50.720">
    <property type="entry name" value="NAD(P)-binding Rossmann-like Domain"/>
    <property type="match status" value="1"/>
</dbReference>
<dbReference type="InterPro" id="IPR020904">
    <property type="entry name" value="Sc_DH/Rdtase_CS"/>
</dbReference>
<dbReference type="Proteomes" id="UP000249577">
    <property type="component" value="Unassembled WGS sequence"/>
</dbReference>
<accession>A0A2W5MU04</accession>
<dbReference type="AlphaFoldDB" id="A0A2W5MU04"/>
<evidence type="ECO:0000256" key="1">
    <source>
        <dbReference type="ARBA" id="ARBA00006484"/>
    </source>
</evidence>
<dbReference type="PRINTS" id="PR00080">
    <property type="entry name" value="SDRFAMILY"/>
</dbReference>
<sequence length="249" mass="25473">MGALTGKTAIVTGASKGIGAGIAKSFAAEGAKVVVNYASDRDGAERVVADIRAAGGEAAAVKADMSKEAEVSALFDAAEAAFGPLDVLVNNAGVYQFAPIEEFTEALYRRQFDVNVLGPLLAIREAVKRFRPGGGNVINVSSVVSESVYPTSTVYSATKAALDSITRNLAAELGPRGVRVNAINPGATETEGFGSTGIKGSEAEEQIVAATPLGRLGRPDDIARAAVFLASDASGWITGEAVRVSGGQR</sequence>
<dbReference type="InterPro" id="IPR036291">
    <property type="entry name" value="NAD(P)-bd_dom_sf"/>
</dbReference>
<name>A0A2W5MU04_ANCNO</name>
<dbReference type="PRINTS" id="PR00081">
    <property type="entry name" value="GDHRDH"/>
</dbReference>
<evidence type="ECO:0000313" key="4">
    <source>
        <dbReference type="EMBL" id="PZQ17150.1"/>
    </source>
</evidence>
<protein>
    <submittedName>
        <fullName evidence="4">Oxidoreductase</fullName>
    </submittedName>
</protein>
<dbReference type="FunFam" id="3.40.50.720:FF:000084">
    <property type="entry name" value="Short-chain dehydrogenase reductase"/>
    <property type="match status" value="1"/>
</dbReference>
<dbReference type="GO" id="GO:0016491">
    <property type="term" value="F:oxidoreductase activity"/>
    <property type="evidence" value="ECO:0007669"/>
    <property type="project" value="UniProtKB-KW"/>
</dbReference>
<evidence type="ECO:0000256" key="2">
    <source>
        <dbReference type="ARBA" id="ARBA00023002"/>
    </source>
</evidence>
<dbReference type="PANTHER" id="PTHR43639:SF1">
    <property type="entry name" value="SHORT-CHAIN DEHYDROGENASE_REDUCTASE FAMILY PROTEIN"/>
    <property type="match status" value="1"/>
</dbReference>
<proteinExistence type="inferred from homology"/>
<comment type="similarity">
    <text evidence="1">Belongs to the short-chain dehydrogenases/reductases (SDR) family.</text>
</comment>
<evidence type="ECO:0000313" key="5">
    <source>
        <dbReference type="Proteomes" id="UP000249577"/>
    </source>
</evidence>
<keyword evidence="2" id="KW-0560">Oxidoreductase</keyword>
<dbReference type="SMART" id="SM00822">
    <property type="entry name" value="PKS_KR"/>
    <property type="match status" value="1"/>
</dbReference>
<evidence type="ECO:0000259" key="3">
    <source>
        <dbReference type="SMART" id="SM00822"/>
    </source>
</evidence>
<organism evidence="4 5">
    <name type="scientific">Ancylobacter novellus</name>
    <name type="common">Thiobacillus novellus</name>
    <dbReference type="NCBI Taxonomy" id="921"/>
    <lineage>
        <taxon>Bacteria</taxon>
        <taxon>Pseudomonadati</taxon>
        <taxon>Pseudomonadota</taxon>
        <taxon>Alphaproteobacteria</taxon>
        <taxon>Hyphomicrobiales</taxon>
        <taxon>Xanthobacteraceae</taxon>
        <taxon>Ancylobacter</taxon>
    </lineage>
</organism>
<dbReference type="Pfam" id="PF13561">
    <property type="entry name" value="adh_short_C2"/>
    <property type="match status" value="1"/>
</dbReference>
<feature type="domain" description="Ketoreductase" evidence="3">
    <location>
        <begin position="7"/>
        <end position="186"/>
    </location>
</feature>
<reference evidence="4 5" key="1">
    <citation type="submission" date="2017-08" db="EMBL/GenBank/DDBJ databases">
        <title>Infants hospitalized years apart are colonized by the same room-sourced microbial strains.</title>
        <authorList>
            <person name="Brooks B."/>
            <person name="Olm M.R."/>
            <person name="Firek B.A."/>
            <person name="Baker R."/>
            <person name="Thomas B.C."/>
            <person name="Morowitz M.J."/>
            <person name="Banfield J.F."/>
        </authorList>
    </citation>
    <scope>NUCLEOTIDE SEQUENCE [LARGE SCALE GENOMIC DNA]</scope>
    <source>
        <strain evidence="4">S2_005_003_R2_43</strain>
    </source>
</reference>